<evidence type="ECO:0000259" key="4">
    <source>
        <dbReference type="Pfam" id="PF23359"/>
    </source>
</evidence>
<name>A0ABZ0ST59_9MICO</name>
<proteinExistence type="predicted"/>
<dbReference type="Gene3D" id="3.30.60.230">
    <property type="entry name" value="Lsr2, dimerization domain"/>
    <property type="match status" value="1"/>
</dbReference>
<dbReference type="InterPro" id="IPR036625">
    <property type="entry name" value="E3-bd_dom_sf"/>
</dbReference>
<evidence type="ECO:0000256" key="2">
    <source>
        <dbReference type="SAM" id="MobiDB-lite"/>
    </source>
</evidence>
<sequence length="108" mass="11713">MARHVITSITDDLDGSDDASTVTFSLEGRSYEIDLSKDNRAALEKALAPFIAAGRSAGAASRSTGRPRRRGNREDNAAIREWARRNGHQVNERGRIPSSIVAAYNSAN</sequence>
<dbReference type="InterPro" id="IPR042261">
    <property type="entry name" value="Lsr2-like_dimerization"/>
</dbReference>
<evidence type="ECO:0000259" key="3">
    <source>
        <dbReference type="Pfam" id="PF11774"/>
    </source>
</evidence>
<evidence type="ECO:0000256" key="1">
    <source>
        <dbReference type="ARBA" id="ARBA00023125"/>
    </source>
</evidence>
<feature type="domain" description="Lsr2 DNA-binding" evidence="4">
    <location>
        <begin position="72"/>
        <end position="107"/>
    </location>
</feature>
<dbReference type="RefSeq" id="WP_320943169.1">
    <property type="nucleotide sequence ID" value="NZ_BAABEU010000011.1"/>
</dbReference>
<dbReference type="InterPro" id="IPR055370">
    <property type="entry name" value="Lsr2_DNA-bd"/>
</dbReference>
<dbReference type="EMBL" id="CP139368">
    <property type="protein sequence ID" value="WPR90457.1"/>
    <property type="molecule type" value="Genomic_DNA"/>
</dbReference>
<accession>A0ABZ0ST59</accession>
<feature type="domain" description="Lsr2 dimerization" evidence="3">
    <location>
        <begin position="1"/>
        <end position="57"/>
    </location>
</feature>
<keyword evidence="1" id="KW-0238">DNA-binding</keyword>
<feature type="compositionally biased region" description="Low complexity" evidence="2">
    <location>
        <begin position="55"/>
        <end position="64"/>
    </location>
</feature>
<dbReference type="InterPro" id="IPR024412">
    <property type="entry name" value="Lsr2_dim_dom"/>
</dbReference>
<evidence type="ECO:0000313" key="5">
    <source>
        <dbReference type="EMBL" id="WPR90457.1"/>
    </source>
</evidence>
<dbReference type="Proteomes" id="UP001323798">
    <property type="component" value="Chromosome"/>
</dbReference>
<feature type="region of interest" description="Disordered" evidence="2">
    <location>
        <begin position="55"/>
        <end position="78"/>
    </location>
</feature>
<organism evidence="5 6">
    <name type="scientific">Microbacterium rhizosphaerae</name>
    <dbReference type="NCBI Taxonomy" id="1678237"/>
    <lineage>
        <taxon>Bacteria</taxon>
        <taxon>Bacillati</taxon>
        <taxon>Actinomycetota</taxon>
        <taxon>Actinomycetes</taxon>
        <taxon>Micrococcales</taxon>
        <taxon>Microbacteriaceae</taxon>
        <taxon>Microbacterium</taxon>
    </lineage>
</organism>
<gene>
    <name evidence="5" type="ORF">SM116_03975</name>
</gene>
<keyword evidence="6" id="KW-1185">Reference proteome</keyword>
<protein>
    <submittedName>
        <fullName evidence="5">Lsr2 family protein</fullName>
    </submittedName>
</protein>
<dbReference type="Pfam" id="PF11774">
    <property type="entry name" value="Lsr2"/>
    <property type="match status" value="1"/>
</dbReference>
<reference evidence="5 6" key="1">
    <citation type="submission" date="2023-11" db="EMBL/GenBank/DDBJ databases">
        <title>Genome sequence of Microbacterium rhizosphaerae KACC 19337.</title>
        <authorList>
            <person name="Choi H."/>
            <person name="Kim S."/>
            <person name="Kim Y."/>
            <person name="Kwon S.-W."/>
            <person name="Heo J."/>
        </authorList>
    </citation>
    <scope>NUCLEOTIDE SEQUENCE [LARGE SCALE GENOMIC DNA]</scope>
    <source>
        <strain evidence="5 6">KACC 19337</strain>
    </source>
</reference>
<dbReference type="Gene3D" id="4.10.320.10">
    <property type="entry name" value="E3-binding domain"/>
    <property type="match status" value="1"/>
</dbReference>
<dbReference type="Pfam" id="PF23359">
    <property type="entry name" value="Lsr2_DNA-bd"/>
    <property type="match status" value="1"/>
</dbReference>
<evidence type="ECO:0000313" key="6">
    <source>
        <dbReference type="Proteomes" id="UP001323798"/>
    </source>
</evidence>